<dbReference type="InterPro" id="IPR002475">
    <property type="entry name" value="Bcl2-like"/>
</dbReference>
<dbReference type="GO" id="GO:0097192">
    <property type="term" value="P:extrinsic apoptotic signaling pathway in absence of ligand"/>
    <property type="evidence" value="ECO:0007669"/>
    <property type="project" value="TreeGrafter"/>
</dbReference>
<dbReference type="GO" id="GO:0008630">
    <property type="term" value="P:intrinsic apoptotic signaling pathway in response to DNA damage"/>
    <property type="evidence" value="ECO:0007669"/>
    <property type="project" value="TreeGrafter"/>
</dbReference>
<sequence length="437" mass="48968">MAEEQELSKEFERQRSAGREDVSEGQMSSCSLLPEKPNAVPQKLQEIADKVDQCLALFNRVSDPSMSMSHKVTLLETALHEVKTKLNQAEDQVDNDMLLTEEGNCWEEEKTSRQNALRQAEQVIRHQRQQLQLKESTQNSDAELMPSDCGDVIQREENEENPSDPSNYHATSVIVGTGNTAISQSTINIINIGEDFVQLDNQQLIDVLKSLQVPLMSSVSEGPQKPALREISSEGASETDGEKPSMNEVMSTKDYIEDYCMYRIRLDSRNAPNYEHVQDDPCNAVAARIREIGTLMETMNPNFFGNVCNHLDVNANTDYEQFKYLGDELFRDSEDGQPGVSWGRIAALIVFTGRLALHCATHDKEDMVPVVIGWTTKYLDNNLDNWIAEHAGWDGFVEFFNKDKAGKRVQDKKSLLVTSAAISAVGLAAIACLLFKR</sequence>
<dbReference type="OrthoDB" id="6021377at2759"/>
<organism evidence="6 7">
    <name type="scientific">Holothuria leucospilota</name>
    <name type="common">Black long sea cucumber</name>
    <name type="synonym">Mertensiothuria leucospilota</name>
    <dbReference type="NCBI Taxonomy" id="206669"/>
    <lineage>
        <taxon>Eukaryota</taxon>
        <taxon>Metazoa</taxon>
        <taxon>Echinodermata</taxon>
        <taxon>Eleutherozoa</taxon>
        <taxon>Echinozoa</taxon>
        <taxon>Holothuroidea</taxon>
        <taxon>Aspidochirotacea</taxon>
        <taxon>Aspidochirotida</taxon>
        <taxon>Holothuriidae</taxon>
        <taxon>Holothuria</taxon>
    </lineage>
</organism>
<evidence type="ECO:0000313" key="7">
    <source>
        <dbReference type="Proteomes" id="UP001152320"/>
    </source>
</evidence>
<feature type="compositionally biased region" description="Basic and acidic residues" evidence="3">
    <location>
        <begin position="1"/>
        <end position="22"/>
    </location>
</feature>
<reference evidence="6" key="1">
    <citation type="submission" date="2021-10" db="EMBL/GenBank/DDBJ databases">
        <title>Tropical sea cucumber genome reveals ecological adaptation and Cuvierian tubules defense mechanism.</title>
        <authorList>
            <person name="Chen T."/>
        </authorList>
    </citation>
    <scope>NUCLEOTIDE SEQUENCE</scope>
    <source>
        <strain evidence="6">Nanhai2018</strain>
        <tissue evidence="6">Muscle</tissue>
    </source>
</reference>
<feature type="transmembrane region" description="Helical" evidence="4">
    <location>
        <begin position="415"/>
        <end position="435"/>
    </location>
</feature>
<dbReference type="GO" id="GO:0042981">
    <property type="term" value="P:regulation of apoptotic process"/>
    <property type="evidence" value="ECO:0007669"/>
    <property type="project" value="InterPro"/>
</dbReference>
<dbReference type="CDD" id="cd06845">
    <property type="entry name" value="Bcl-2_like"/>
    <property type="match status" value="1"/>
</dbReference>
<dbReference type="SMART" id="SM00337">
    <property type="entry name" value="BCL"/>
    <property type="match status" value="1"/>
</dbReference>
<evidence type="ECO:0000256" key="3">
    <source>
        <dbReference type="SAM" id="MobiDB-lite"/>
    </source>
</evidence>
<evidence type="ECO:0000313" key="6">
    <source>
        <dbReference type="EMBL" id="KAJ8034520.1"/>
    </source>
</evidence>
<dbReference type="InterPro" id="IPR046371">
    <property type="entry name" value="Bcl-2_BH1-3"/>
</dbReference>
<dbReference type="Pfam" id="PF00452">
    <property type="entry name" value="Bcl-2"/>
    <property type="match status" value="1"/>
</dbReference>
<name>A0A9Q1BXM7_HOLLE</name>
<dbReference type="PANTHER" id="PTHR11256">
    <property type="entry name" value="BCL-2 RELATED"/>
    <property type="match status" value="1"/>
</dbReference>
<keyword evidence="7" id="KW-1185">Reference proteome</keyword>
<feature type="domain" description="Bcl-2 Bcl-2 homology region 1-3" evidence="5">
    <location>
        <begin position="289"/>
        <end position="393"/>
    </location>
</feature>
<evidence type="ECO:0000256" key="4">
    <source>
        <dbReference type="SAM" id="Phobius"/>
    </source>
</evidence>
<gene>
    <name evidence="6" type="ORF">HOLleu_21396</name>
</gene>
<keyword evidence="4" id="KW-0812">Transmembrane</keyword>
<dbReference type="EMBL" id="JAIZAY010000010">
    <property type="protein sequence ID" value="KAJ8034520.1"/>
    <property type="molecule type" value="Genomic_DNA"/>
</dbReference>
<comment type="similarity">
    <text evidence="1">Belongs to the Bcl-2 family.</text>
</comment>
<dbReference type="InterPro" id="IPR026298">
    <property type="entry name" value="Bcl-2_fam"/>
</dbReference>
<keyword evidence="4" id="KW-0472">Membrane</keyword>
<dbReference type="AlphaFoldDB" id="A0A9Q1BXM7"/>
<feature type="region of interest" description="Disordered" evidence="3">
    <location>
        <begin position="218"/>
        <end position="246"/>
    </location>
</feature>
<evidence type="ECO:0000256" key="2">
    <source>
        <dbReference type="ARBA" id="ARBA00022703"/>
    </source>
</evidence>
<comment type="caution">
    <text evidence="6">The sequence shown here is derived from an EMBL/GenBank/DDBJ whole genome shotgun (WGS) entry which is preliminary data.</text>
</comment>
<dbReference type="GO" id="GO:0005741">
    <property type="term" value="C:mitochondrial outer membrane"/>
    <property type="evidence" value="ECO:0007669"/>
    <property type="project" value="TreeGrafter"/>
</dbReference>
<proteinExistence type="inferred from homology"/>
<dbReference type="Proteomes" id="UP001152320">
    <property type="component" value="Chromosome 10"/>
</dbReference>
<evidence type="ECO:0000259" key="5">
    <source>
        <dbReference type="SMART" id="SM00337"/>
    </source>
</evidence>
<feature type="region of interest" description="Disordered" evidence="3">
    <location>
        <begin position="1"/>
        <end position="36"/>
    </location>
</feature>
<dbReference type="SUPFAM" id="SSF56854">
    <property type="entry name" value="Bcl-2 inhibitors of programmed cell death"/>
    <property type="match status" value="1"/>
</dbReference>
<dbReference type="PROSITE" id="PS50062">
    <property type="entry name" value="BCL2_FAMILY"/>
    <property type="match status" value="1"/>
</dbReference>
<accession>A0A9Q1BXM7</accession>
<protein>
    <submittedName>
        <fullName evidence="6">Bcl-2-like protein 1</fullName>
    </submittedName>
</protein>
<dbReference type="PANTHER" id="PTHR11256:SF62">
    <property type="entry name" value="BCL-2 BCL-2 HOMOLOGY REGION 1-3 DOMAIN-CONTAINING PROTEIN"/>
    <property type="match status" value="1"/>
</dbReference>
<dbReference type="GO" id="GO:0001836">
    <property type="term" value="P:release of cytochrome c from mitochondria"/>
    <property type="evidence" value="ECO:0007669"/>
    <property type="project" value="TreeGrafter"/>
</dbReference>
<dbReference type="GO" id="GO:0051400">
    <property type="term" value="F:BH domain binding"/>
    <property type="evidence" value="ECO:0007669"/>
    <property type="project" value="TreeGrafter"/>
</dbReference>
<keyword evidence="4" id="KW-1133">Transmembrane helix</keyword>
<dbReference type="Gene3D" id="1.10.437.10">
    <property type="entry name" value="Blc2-like"/>
    <property type="match status" value="1"/>
</dbReference>
<dbReference type="InterPro" id="IPR036834">
    <property type="entry name" value="Bcl-2-like_sf"/>
</dbReference>
<evidence type="ECO:0000256" key="1">
    <source>
        <dbReference type="ARBA" id="ARBA00009458"/>
    </source>
</evidence>
<keyword evidence="2" id="KW-0053">Apoptosis</keyword>